<evidence type="ECO:0008006" key="7">
    <source>
        <dbReference type="Google" id="ProtNLM"/>
    </source>
</evidence>
<dbReference type="Gene3D" id="3.30.2310.20">
    <property type="entry name" value="RelE-like"/>
    <property type="match status" value="1"/>
</dbReference>
<dbReference type="EMBL" id="JYIK01001122">
    <property type="protein sequence ID" value="KWX04637.1"/>
    <property type="molecule type" value="Genomic_DNA"/>
</dbReference>
<dbReference type="Pfam" id="PF05016">
    <property type="entry name" value="ParE_toxin"/>
    <property type="match status" value="1"/>
</dbReference>
<dbReference type="InterPro" id="IPR007712">
    <property type="entry name" value="RelE/ParE_toxin"/>
</dbReference>
<reference evidence="5" key="2">
    <citation type="submission" date="2015-02" db="EMBL/GenBank/DDBJ databases">
        <title>Physiological reanalysis, assessment of diazotrophy, and genome sequences of multiple isolates of Streptomyces thermoautotrophicus.</title>
        <authorList>
            <person name="MacKellar D.C."/>
            <person name="Lieber L."/>
            <person name="Norman J."/>
            <person name="Bolger A."/>
            <person name="Tobin C."/>
            <person name="Murray J.W."/>
            <person name="Friesen M."/>
            <person name="Prell J."/>
        </authorList>
    </citation>
    <scope>NUCLEOTIDE SEQUENCE [LARGE SCALE GENOMIC DNA]</scope>
    <source>
        <strain evidence="5">UBT1</strain>
    </source>
</reference>
<dbReference type="PANTHER" id="PTHR35601">
    <property type="entry name" value="TOXIN RELE"/>
    <property type="match status" value="1"/>
</dbReference>
<dbReference type="Proteomes" id="UP000070598">
    <property type="component" value="Unassembled WGS sequence"/>
</dbReference>
<protein>
    <recommendedName>
        <fullName evidence="7">Plasmid stabilization protein</fullName>
    </recommendedName>
</protein>
<keyword evidence="2" id="KW-1277">Toxin-antitoxin system</keyword>
<organism evidence="3 5">
    <name type="scientific">Carbonactinospora thermoautotrophica</name>
    <dbReference type="NCBI Taxonomy" id="1469144"/>
    <lineage>
        <taxon>Bacteria</taxon>
        <taxon>Bacillati</taxon>
        <taxon>Actinomycetota</taxon>
        <taxon>Actinomycetes</taxon>
        <taxon>Kitasatosporales</taxon>
        <taxon>Carbonactinosporaceae</taxon>
        <taxon>Carbonactinospora</taxon>
    </lineage>
</organism>
<evidence type="ECO:0000313" key="6">
    <source>
        <dbReference type="Proteomes" id="UP000070659"/>
    </source>
</evidence>
<evidence type="ECO:0000313" key="5">
    <source>
        <dbReference type="Proteomes" id="UP000070598"/>
    </source>
</evidence>
<dbReference type="NCBIfam" id="TIGR02385">
    <property type="entry name" value="RelE_StbE"/>
    <property type="match status" value="1"/>
</dbReference>
<sequence>MPQYKVEIAESAIKQLRRIDKPHLARIRAAIDQLATDPRPNGCKLLKDKPGCWRIRVGDYRIIYTIEDDRLVVTVIKVGSRGDVYDRL</sequence>
<dbReference type="PATRIC" id="fig|1469144.8.peg.1641"/>
<dbReference type="RefSeq" id="WP_067067441.1">
    <property type="nucleotide sequence ID" value="NZ_JYIJ01000008.1"/>
</dbReference>
<comment type="caution">
    <text evidence="3">The sequence shown here is derived from an EMBL/GenBank/DDBJ whole genome shotgun (WGS) entry which is preliminary data.</text>
</comment>
<evidence type="ECO:0000313" key="3">
    <source>
        <dbReference type="EMBL" id="KWX04637.1"/>
    </source>
</evidence>
<dbReference type="Proteomes" id="UP000070659">
    <property type="component" value="Unassembled WGS sequence"/>
</dbReference>
<dbReference type="PANTHER" id="PTHR35601:SF1">
    <property type="entry name" value="TOXIN RELE"/>
    <property type="match status" value="1"/>
</dbReference>
<gene>
    <name evidence="4" type="ORF">TH66_00140</name>
    <name evidence="3" type="ORF">TR74_24255</name>
</gene>
<evidence type="ECO:0000256" key="1">
    <source>
        <dbReference type="ARBA" id="ARBA00006226"/>
    </source>
</evidence>
<evidence type="ECO:0000313" key="4">
    <source>
        <dbReference type="EMBL" id="KWX05963.1"/>
    </source>
</evidence>
<comment type="similarity">
    <text evidence="1">Belongs to the RelE toxin family.</text>
</comment>
<proteinExistence type="inferred from homology"/>
<dbReference type="AlphaFoldDB" id="A0A132N3N0"/>
<dbReference type="SUPFAM" id="SSF143011">
    <property type="entry name" value="RelE-like"/>
    <property type="match status" value="1"/>
</dbReference>
<reference evidence="3 6" key="1">
    <citation type="submission" date="2015-02" db="EMBL/GenBank/DDBJ databases">
        <title>Physiological reanalysis, assessment of diazotrophy, and genome sequences of multiple isolates of Streptomyces thermoautotrophicus.</title>
        <authorList>
            <person name="MacKellar D.C."/>
            <person name="Lieber L."/>
            <person name="Norman J."/>
            <person name="Bolger A."/>
            <person name="Tobin C."/>
            <person name="Murray J.W."/>
            <person name="Prell J."/>
        </authorList>
    </citation>
    <scope>NUCLEOTIDE SEQUENCE [LARGE SCALE GENOMIC DNA]</scope>
    <source>
        <strain evidence="3 6">UBT1</strain>
    </source>
</reference>
<accession>A0A132N3N0</accession>
<dbReference type="EMBL" id="JYIJ01000008">
    <property type="protein sequence ID" value="KWX05963.1"/>
    <property type="molecule type" value="Genomic_DNA"/>
</dbReference>
<name>A0A132N3N0_9ACTN</name>
<dbReference type="InterPro" id="IPR035093">
    <property type="entry name" value="RelE/ParE_toxin_dom_sf"/>
</dbReference>
<evidence type="ECO:0000256" key="2">
    <source>
        <dbReference type="ARBA" id="ARBA00022649"/>
    </source>
</evidence>